<protein>
    <submittedName>
        <fullName evidence="2">Asp23/Gls24 family envelope stress response protein</fullName>
    </submittedName>
</protein>
<evidence type="ECO:0000313" key="3">
    <source>
        <dbReference type="Proteomes" id="UP000262882"/>
    </source>
</evidence>
<dbReference type="Proteomes" id="UP000262882">
    <property type="component" value="Unassembled WGS sequence"/>
</dbReference>
<accession>A0A372G961</accession>
<evidence type="ECO:0000313" key="2">
    <source>
        <dbReference type="EMBL" id="RFS81857.1"/>
    </source>
</evidence>
<reference evidence="2 3" key="1">
    <citation type="submission" date="2018-08" db="EMBL/GenBank/DDBJ databases">
        <title>Actinomadura spongicola sp. nov., isolated from marine sponge Leucetta chagosensis.</title>
        <authorList>
            <person name="Li L."/>
            <person name="Lin H.W."/>
        </authorList>
    </citation>
    <scope>NUCLEOTIDE SEQUENCE [LARGE SCALE GENOMIC DNA]</scope>
    <source>
        <strain evidence="2 3">LHW52907</strain>
    </source>
</reference>
<comment type="caution">
    <text evidence="2">The sequence shown here is derived from an EMBL/GenBank/DDBJ whole genome shotgun (WGS) entry which is preliminary data.</text>
</comment>
<name>A0A372G961_9ACTN</name>
<keyword evidence="3" id="KW-1185">Reference proteome</keyword>
<proteinExistence type="predicted"/>
<evidence type="ECO:0000256" key="1">
    <source>
        <dbReference type="SAM" id="MobiDB-lite"/>
    </source>
</evidence>
<organism evidence="2 3">
    <name type="scientific">Actinomadura spongiicola</name>
    <dbReference type="NCBI Taxonomy" id="2303421"/>
    <lineage>
        <taxon>Bacteria</taxon>
        <taxon>Bacillati</taxon>
        <taxon>Actinomycetota</taxon>
        <taxon>Actinomycetes</taxon>
        <taxon>Streptosporangiales</taxon>
        <taxon>Thermomonosporaceae</taxon>
        <taxon>Actinomadura</taxon>
    </lineage>
</organism>
<sequence>MACQPDRGGAMSQDDAPGPFWGGVGKPRWKGVGRRGRFLPPGGQTRISGAVVAKVAAMAAGHVDGSGTAVRGAHVRGRGPRTAVDIDLLVRSGPPGPDLAGAVRDTVVTEVAHMCGLEAAEVTITVDDVSVRTGYPEEPHVR</sequence>
<dbReference type="EMBL" id="QVNQ01000011">
    <property type="protein sequence ID" value="RFS81857.1"/>
    <property type="molecule type" value="Genomic_DNA"/>
</dbReference>
<dbReference type="AlphaFoldDB" id="A0A372G961"/>
<gene>
    <name evidence="2" type="ORF">D0T12_29520</name>
</gene>
<feature type="region of interest" description="Disordered" evidence="1">
    <location>
        <begin position="1"/>
        <end position="26"/>
    </location>
</feature>